<dbReference type="GO" id="GO:0046872">
    <property type="term" value="F:metal ion binding"/>
    <property type="evidence" value="ECO:0007669"/>
    <property type="project" value="UniProtKB-KW"/>
</dbReference>
<keyword evidence="2" id="KW-0479">Metal-binding</keyword>
<reference evidence="5 6" key="1">
    <citation type="submission" date="2016-01" db="EMBL/GenBank/DDBJ databases">
        <title>Draft Genome Sequences of Seven Thermophilic Sporeformers Isolated from Foods.</title>
        <authorList>
            <person name="Berendsen E.M."/>
            <person name="Wells-Bennik M.H."/>
            <person name="Krawcyk A.O."/>
            <person name="De Jong A."/>
            <person name="Holsappel S."/>
            <person name="Eijlander R.T."/>
            <person name="Kuipers O.P."/>
        </authorList>
    </citation>
    <scope>NUCLEOTIDE SEQUENCE [LARGE SCALE GENOMIC DNA]</scope>
    <source>
        <strain evidence="5 6">B4135</strain>
    </source>
</reference>
<protein>
    <recommendedName>
        <fullName evidence="4">Peptidase M20 dimerisation domain-containing protein</fullName>
    </recommendedName>
</protein>
<keyword evidence="1" id="KW-0645">Protease</keyword>
<dbReference type="PANTHER" id="PTHR43270:SF8">
    <property type="entry name" value="DI- AND TRIPEPTIDASE DUG2-RELATED"/>
    <property type="match status" value="1"/>
</dbReference>
<proteinExistence type="predicted"/>
<dbReference type="RefSeq" id="WP_235597151.1">
    <property type="nucleotide sequence ID" value="NZ_LQYT01000031.1"/>
</dbReference>
<feature type="domain" description="Peptidase M20 dimerisation" evidence="4">
    <location>
        <begin position="197"/>
        <end position="353"/>
    </location>
</feature>
<dbReference type="SUPFAM" id="SSF53187">
    <property type="entry name" value="Zn-dependent exopeptidases"/>
    <property type="match status" value="1"/>
</dbReference>
<dbReference type="Pfam" id="PF07687">
    <property type="entry name" value="M20_dimer"/>
    <property type="match status" value="1"/>
</dbReference>
<dbReference type="EMBL" id="LQYT01000031">
    <property type="protein sequence ID" value="KYD20658.1"/>
    <property type="molecule type" value="Genomic_DNA"/>
</dbReference>
<gene>
    <name evidence="5" type="ORF">B4135_1778</name>
</gene>
<dbReference type="GO" id="GO:0006508">
    <property type="term" value="P:proteolysis"/>
    <property type="evidence" value="ECO:0007669"/>
    <property type="project" value="UniProtKB-KW"/>
</dbReference>
<dbReference type="PATRIC" id="fig|301148.3.peg.2809"/>
<dbReference type="Gene3D" id="3.40.630.10">
    <property type="entry name" value="Zn peptidases"/>
    <property type="match status" value="1"/>
</dbReference>
<dbReference type="InterPro" id="IPR002933">
    <property type="entry name" value="Peptidase_M20"/>
</dbReference>
<name>A0A150M807_9BACI</name>
<evidence type="ECO:0000313" key="6">
    <source>
        <dbReference type="Proteomes" id="UP000075683"/>
    </source>
</evidence>
<dbReference type="Proteomes" id="UP000075683">
    <property type="component" value="Unassembled WGS sequence"/>
</dbReference>
<dbReference type="GO" id="GO:0008233">
    <property type="term" value="F:peptidase activity"/>
    <property type="evidence" value="ECO:0007669"/>
    <property type="project" value="UniProtKB-KW"/>
</dbReference>
<dbReference type="InterPro" id="IPR051458">
    <property type="entry name" value="Cyt/Met_Dipeptidase"/>
</dbReference>
<keyword evidence="3" id="KW-0378">Hydrolase</keyword>
<dbReference type="AlphaFoldDB" id="A0A150M807"/>
<dbReference type="InterPro" id="IPR011650">
    <property type="entry name" value="Peptidase_M20_dimer"/>
</dbReference>
<accession>A0A150M807</accession>
<evidence type="ECO:0000256" key="3">
    <source>
        <dbReference type="ARBA" id="ARBA00022801"/>
    </source>
</evidence>
<organism evidence="5 6">
    <name type="scientific">Caldibacillus debilis</name>
    <dbReference type="NCBI Taxonomy" id="301148"/>
    <lineage>
        <taxon>Bacteria</taxon>
        <taxon>Bacillati</taxon>
        <taxon>Bacillota</taxon>
        <taxon>Bacilli</taxon>
        <taxon>Bacillales</taxon>
        <taxon>Bacillaceae</taxon>
        <taxon>Caldibacillus</taxon>
    </lineage>
</organism>
<evidence type="ECO:0000313" key="5">
    <source>
        <dbReference type="EMBL" id="KYD20658.1"/>
    </source>
</evidence>
<comment type="caution">
    <text evidence="5">The sequence shown here is derived from an EMBL/GenBank/DDBJ whole genome shotgun (WGS) entry which is preliminary data.</text>
</comment>
<evidence type="ECO:0000259" key="4">
    <source>
        <dbReference type="Pfam" id="PF07687"/>
    </source>
</evidence>
<dbReference type="GO" id="GO:0009014">
    <property type="term" value="F:succinyl-diaminopimelate desuccinylase activity"/>
    <property type="evidence" value="ECO:0007669"/>
    <property type="project" value="TreeGrafter"/>
</dbReference>
<dbReference type="Gene3D" id="3.30.70.360">
    <property type="match status" value="1"/>
</dbReference>
<evidence type="ECO:0000256" key="1">
    <source>
        <dbReference type="ARBA" id="ARBA00022670"/>
    </source>
</evidence>
<dbReference type="GO" id="GO:0009089">
    <property type="term" value="P:lysine biosynthetic process via diaminopimelate"/>
    <property type="evidence" value="ECO:0007669"/>
    <property type="project" value="TreeGrafter"/>
</dbReference>
<dbReference type="GO" id="GO:0005829">
    <property type="term" value="C:cytosol"/>
    <property type="evidence" value="ECO:0007669"/>
    <property type="project" value="TreeGrafter"/>
</dbReference>
<sequence>MTKPERWKAAVEDAMPAVLARLKDYVSRPSVSAQKKGIGEAARFAAALIAKAGGRAKILKEPGANPLVYGFFPAGTKGNPAKTLLFYNHYDVQPPEPLAEWDTFPFSAEVRDGRLFGRGTADNKADFVARLQAVQIVKDSEGGLPCHIKFLVEGEEEIGSPNLERYLKKYADLFRADGCIWEFGGKNEKGQLEIACGVKGIAYFELTCRTADADIHSSAGAIIDNAAWRLVRALASMKNAEHEILVEGFSDGIREPAPEEREAAKKLPFDEKVLRDIYGLKRPLITGEKGTVPREAMVFHPTMTICGIWSGYTGEGAKTVLPKEAKAKIDCRLVPEQDPAHVFACIQKHLAAKGFADIQVEWLNGQRAHRSDLKDPFIRHVIRSAAEAYGREAAVWPNAGGTGPMHLFGRYLHVPIASVGVGWYGSRAHAPNENIRLSDLQEGILFLVHLLSGLSLLWPPENS</sequence>
<dbReference type="NCBIfam" id="NF005034">
    <property type="entry name" value="PRK06446.1"/>
    <property type="match status" value="1"/>
</dbReference>
<dbReference type="PANTHER" id="PTHR43270">
    <property type="entry name" value="BETA-ALA-HIS DIPEPTIDASE"/>
    <property type="match status" value="1"/>
</dbReference>
<evidence type="ECO:0000256" key="2">
    <source>
        <dbReference type="ARBA" id="ARBA00022723"/>
    </source>
</evidence>
<dbReference type="Pfam" id="PF01546">
    <property type="entry name" value="Peptidase_M20"/>
    <property type="match status" value="1"/>
</dbReference>
<dbReference type="STRING" id="301148.B4135_1778"/>